<dbReference type="RefSeq" id="WP_114017730.1">
    <property type="nucleotide sequence ID" value="NZ_QOIM01000040.1"/>
</dbReference>
<keyword evidence="6" id="KW-1185">Reference proteome</keyword>
<dbReference type="Pfam" id="PF00248">
    <property type="entry name" value="Aldo_ket_red"/>
    <property type="match status" value="1"/>
</dbReference>
<proteinExistence type="predicted"/>
<feature type="site" description="Lowers pKa of active site Tyr" evidence="3">
    <location>
        <position position="81"/>
    </location>
</feature>
<organism evidence="5 6">
    <name type="scientific">Streptomyces reniochalinae</name>
    <dbReference type="NCBI Taxonomy" id="2250578"/>
    <lineage>
        <taxon>Bacteria</taxon>
        <taxon>Bacillati</taxon>
        <taxon>Actinomycetota</taxon>
        <taxon>Actinomycetes</taxon>
        <taxon>Kitasatosporales</taxon>
        <taxon>Streptomycetaceae</taxon>
        <taxon>Streptomyces</taxon>
    </lineage>
</organism>
<feature type="domain" description="NADP-dependent oxidoreductase" evidence="4">
    <location>
        <begin position="18"/>
        <end position="264"/>
    </location>
</feature>
<gene>
    <name evidence="5" type="ORF">DQ392_22185</name>
</gene>
<dbReference type="OrthoDB" id="9768793at2"/>
<protein>
    <submittedName>
        <fullName evidence="5">Aldo/keto reductase</fullName>
    </submittedName>
</protein>
<dbReference type="CDD" id="cd19138">
    <property type="entry name" value="AKR_YeaE"/>
    <property type="match status" value="1"/>
</dbReference>
<evidence type="ECO:0000256" key="1">
    <source>
        <dbReference type="PIRSR" id="PIRSR000097-1"/>
    </source>
</evidence>
<dbReference type="InterPro" id="IPR036812">
    <property type="entry name" value="NAD(P)_OxRdtase_dom_sf"/>
</dbReference>
<dbReference type="GO" id="GO:0016491">
    <property type="term" value="F:oxidoreductase activity"/>
    <property type="evidence" value="ECO:0007669"/>
    <property type="project" value="InterPro"/>
</dbReference>
<evidence type="ECO:0000256" key="3">
    <source>
        <dbReference type="PIRSR" id="PIRSR000097-3"/>
    </source>
</evidence>
<accession>A0A367EEJ1</accession>
<feature type="binding site" evidence="2">
    <location>
        <position position="114"/>
    </location>
    <ligand>
        <name>substrate</name>
    </ligand>
</feature>
<dbReference type="PANTHER" id="PTHR43638">
    <property type="entry name" value="OXIDOREDUCTASE, ALDO/KETO REDUCTASE FAMILY PROTEIN"/>
    <property type="match status" value="1"/>
</dbReference>
<dbReference type="AlphaFoldDB" id="A0A367EEJ1"/>
<dbReference type="InterPro" id="IPR023210">
    <property type="entry name" value="NADP_OxRdtase_dom"/>
</dbReference>
<feature type="active site" description="Proton donor" evidence="1">
    <location>
        <position position="56"/>
    </location>
</feature>
<name>A0A367EEJ1_9ACTN</name>
<comment type="caution">
    <text evidence="5">The sequence shown here is derived from an EMBL/GenBank/DDBJ whole genome shotgun (WGS) entry which is preliminary data.</text>
</comment>
<dbReference type="InterPro" id="IPR020471">
    <property type="entry name" value="AKR"/>
</dbReference>
<dbReference type="Proteomes" id="UP000253507">
    <property type="component" value="Unassembled WGS sequence"/>
</dbReference>
<sequence>MHVIRTVTLPSGARVPALGQGTWHMGDDRSRRAEELDALRAGLDLGMTLIDTAEMYGSGASEELVGEAIQGRRDEVFLVSKVLPSNADRRGTAEACRASLRRLGTDRIDLYLLHWRGGVPLAETVEALEELVRQGSIGSWGVSNLDTDDLADLPRGAVPDTDQILYNLTRRGPEYALLPRCRELSVPVMAYSPVEQGRLLGHEALRAVADAHGATPAQVALAWVLRREDVIAIPKASSRRHVEENRAAADLVLGEEDFAALDEAFPPPAGKRPLEIL</sequence>
<dbReference type="EMBL" id="QOIM01000040">
    <property type="protein sequence ID" value="RCG16065.1"/>
    <property type="molecule type" value="Genomic_DNA"/>
</dbReference>
<dbReference type="SUPFAM" id="SSF51430">
    <property type="entry name" value="NAD(P)-linked oxidoreductase"/>
    <property type="match status" value="1"/>
</dbReference>
<evidence type="ECO:0000256" key="2">
    <source>
        <dbReference type="PIRSR" id="PIRSR000097-2"/>
    </source>
</evidence>
<reference evidence="5 6" key="1">
    <citation type="submission" date="2018-06" db="EMBL/GenBank/DDBJ databases">
        <title>Streptomyces reniochalinae sp. nov. and Streptomyces diacarnus sp. nov. from marine sponges.</title>
        <authorList>
            <person name="Li L."/>
        </authorList>
    </citation>
    <scope>NUCLEOTIDE SEQUENCE [LARGE SCALE GENOMIC DNA]</scope>
    <source>
        <strain evidence="5 6">LHW50302</strain>
    </source>
</reference>
<dbReference type="PIRSF" id="PIRSF000097">
    <property type="entry name" value="AKR"/>
    <property type="match status" value="1"/>
</dbReference>
<evidence type="ECO:0000259" key="4">
    <source>
        <dbReference type="Pfam" id="PF00248"/>
    </source>
</evidence>
<dbReference type="Gene3D" id="3.20.20.100">
    <property type="entry name" value="NADP-dependent oxidoreductase domain"/>
    <property type="match status" value="1"/>
</dbReference>
<dbReference type="PANTHER" id="PTHR43638:SF3">
    <property type="entry name" value="ALDEHYDE REDUCTASE"/>
    <property type="match status" value="1"/>
</dbReference>
<dbReference type="PRINTS" id="PR00069">
    <property type="entry name" value="ALDKETRDTASE"/>
</dbReference>
<evidence type="ECO:0000313" key="6">
    <source>
        <dbReference type="Proteomes" id="UP000253507"/>
    </source>
</evidence>
<evidence type="ECO:0000313" key="5">
    <source>
        <dbReference type="EMBL" id="RCG16065.1"/>
    </source>
</evidence>